<gene>
    <name evidence="7" type="ORF">ABB34_03290</name>
</gene>
<comment type="function">
    <text evidence="5">Transfers electrons from cytochrome c551 to cytochrome oxidase.</text>
</comment>
<dbReference type="NCBIfam" id="TIGR02695">
    <property type="entry name" value="azurin"/>
    <property type="match status" value="1"/>
</dbReference>
<dbReference type="Proteomes" id="UP000050940">
    <property type="component" value="Unassembled WGS sequence"/>
</dbReference>
<name>A0A0R0EBU7_9GAMM</name>
<dbReference type="InterPro" id="IPR014068">
    <property type="entry name" value="Azurin"/>
</dbReference>
<reference evidence="7 8" key="1">
    <citation type="submission" date="2015-05" db="EMBL/GenBank/DDBJ databases">
        <title>Genome sequencing and analysis of members of genus Stenotrophomonas.</title>
        <authorList>
            <person name="Patil P.P."/>
            <person name="Midha S."/>
            <person name="Patil P.B."/>
        </authorList>
    </citation>
    <scope>NUCLEOTIDE SEQUENCE [LARGE SCALE GENOMIC DNA]</scope>
    <source>
        <strain evidence="7 8">JCM 16244</strain>
    </source>
</reference>
<dbReference type="SUPFAM" id="SSF49503">
    <property type="entry name" value="Cupredoxins"/>
    <property type="match status" value="1"/>
</dbReference>
<evidence type="ECO:0000256" key="3">
    <source>
        <dbReference type="ARBA" id="ARBA00022982"/>
    </source>
</evidence>
<dbReference type="InterPro" id="IPR000923">
    <property type="entry name" value="BlueCu_1"/>
</dbReference>
<protein>
    <recommendedName>
        <fullName evidence="5">Azurin</fullName>
    </recommendedName>
</protein>
<dbReference type="GO" id="GO:0009055">
    <property type="term" value="F:electron transfer activity"/>
    <property type="evidence" value="ECO:0007669"/>
    <property type="project" value="InterPro"/>
</dbReference>
<dbReference type="Gene3D" id="2.60.40.420">
    <property type="entry name" value="Cupredoxins - blue copper proteins"/>
    <property type="match status" value="1"/>
</dbReference>
<keyword evidence="2 5" id="KW-0479">Metal-binding</keyword>
<sequence>MFRKLMIASTLALGAAGAAHAADACSVNVEGNDAMRYNVANIDVPKSCANFTINLKHAGKMAKNVMGHNVVVARTADMHGIDTDGIKAGLAADYVKAGDARVIAHSKVVGGGETTSVSVPVARLVAAGAPLSFFCSFPGHSALMKGTVTLK</sequence>
<feature type="domain" description="Blue (type 1) copper" evidence="6">
    <location>
        <begin position="24"/>
        <end position="151"/>
    </location>
</feature>
<keyword evidence="4 5" id="KW-0186">Copper</keyword>
<feature type="signal peptide" evidence="5">
    <location>
        <begin position="1"/>
        <end position="21"/>
    </location>
</feature>
<keyword evidence="8" id="KW-1185">Reference proteome</keyword>
<dbReference type="PROSITE" id="PS00196">
    <property type="entry name" value="COPPER_BLUE"/>
    <property type="match status" value="1"/>
</dbReference>
<evidence type="ECO:0000256" key="2">
    <source>
        <dbReference type="ARBA" id="ARBA00022723"/>
    </source>
</evidence>
<evidence type="ECO:0000256" key="4">
    <source>
        <dbReference type="ARBA" id="ARBA00023008"/>
    </source>
</evidence>
<evidence type="ECO:0000313" key="7">
    <source>
        <dbReference type="EMBL" id="KRG87786.1"/>
    </source>
</evidence>
<dbReference type="STRING" id="659018.ABB34_03290"/>
<evidence type="ECO:0000259" key="6">
    <source>
        <dbReference type="Pfam" id="PF00127"/>
    </source>
</evidence>
<dbReference type="PATRIC" id="fig|659018.3.peg.530"/>
<feature type="chain" id="PRO_5006519280" description="Azurin" evidence="5">
    <location>
        <begin position="22"/>
        <end position="151"/>
    </location>
</feature>
<dbReference type="InterPro" id="IPR028871">
    <property type="entry name" value="BlueCu_1_BS"/>
</dbReference>
<evidence type="ECO:0000256" key="5">
    <source>
        <dbReference type="RuleBase" id="RU363017"/>
    </source>
</evidence>
<keyword evidence="5" id="KW-0732">Signal</keyword>
<dbReference type="PANTHER" id="PTHR38439:SF2">
    <property type="entry name" value="OUTER MEMBRANE PROTEIN H.8"/>
    <property type="match status" value="1"/>
</dbReference>
<dbReference type="InterPro" id="IPR008972">
    <property type="entry name" value="Cupredoxin"/>
</dbReference>
<keyword evidence="3 5" id="KW-0249">Electron transport</keyword>
<evidence type="ECO:0000256" key="1">
    <source>
        <dbReference type="ARBA" id="ARBA00022448"/>
    </source>
</evidence>
<dbReference type="InterPro" id="IPR050845">
    <property type="entry name" value="Cu-binding_ET"/>
</dbReference>
<dbReference type="AlphaFoldDB" id="A0A0R0EBU7"/>
<proteinExistence type="predicted"/>
<evidence type="ECO:0000313" key="8">
    <source>
        <dbReference type="Proteomes" id="UP000050940"/>
    </source>
</evidence>
<organism evidence="7 8">
    <name type="scientific">Stenotrophomonas daejeonensis</name>
    <dbReference type="NCBI Taxonomy" id="659018"/>
    <lineage>
        <taxon>Bacteria</taxon>
        <taxon>Pseudomonadati</taxon>
        <taxon>Pseudomonadota</taxon>
        <taxon>Gammaproteobacteria</taxon>
        <taxon>Lysobacterales</taxon>
        <taxon>Lysobacteraceae</taxon>
        <taxon>Stenotrophomonas</taxon>
    </lineage>
</organism>
<dbReference type="RefSeq" id="WP_057639826.1">
    <property type="nucleotide sequence ID" value="NZ_LDJP01000015.1"/>
</dbReference>
<keyword evidence="5" id="KW-0574">Periplasm</keyword>
<comment type="subcellular location">
    <subcellularLocation>
        <location evidence="5">Periplasm</location>
    </subcellularLocation>
</comment>
<dbReference type="CDD" id="cd13922">
    <property type="entry name" value="Azurin"/>
    <property type="match status" value="1"/>
</dbReference>
<dbReference type="Pfam" id="PF00127">
    <property type="entry name" value="Copper-bind"/>
    <property type="match status" value="1"/>
</dbReference>
<dbReference type="OrthoDB" id="9814063at2"/>
<dbReference type="PANTHER" id="PTHR38439">
    <property type="entry name" value="AURACYANIN-B"/>
    <property type="match status" value="1"/>
</dbReference>
<comment type="caution">
    <text evidence="7">The sequence shown here is derived from an EMBL/GenBank/DDBJ whole genome shotgun (WGS) entry which is preliminary data.</text>
</comment>
<keyword evidence="1 5" id="KW-0813">Transport</keyword>
<dbReference type="GO" id="GO:0042597">
    <property type="term" value="C:periplasmic space"/>
    <property type="evidence" value="ECO:0007669"/>
    <property type="project" value="UniProtKB-SubCell"/>
</dbReference>
<dbReference type="EMBL" id="LDJP01000015">
    <property type="protein sequence ID" value="KRG87786.1"/>
    <property type="molecule type" value="Genomic_DNA"/>
</dbReference>
<accession>A0A0R0EBU7</accession>
<dbReference type="GO" id="GO:0005507">
    <property type="term" value="F:copper ion binding"/>
    <property type="evidence" value="ECO:0007669"/>
    <property type="project" value="UniProtKB-UniRule"/>
</dbReference>